<dbReference type="Proteomes" id="UP000193009">
    <property type="component" value="Unassembled WGS sequence"/>
</dbReference>
<organism evidence="2 3">
    <name type="scientific">Lentilactobacillus parabuchneri</name>
    <dbReference type="NCBI Taxonomy" id="152331"/>
    <lineage>
        <taxon>Bacteria</taxon>
        <taxon>Bacillati</taxon>
        <taxon>Bacillota</taxon>
        <taxon>Bacilli</taxon>
        <taxon>Lactobacillales</taxon>
        <taxon>Lactobacillaceae</taxon>
        <taxon>Lentilactobacillus</taxon>
    </lineage>
</organism>
<evidence type="ECO:0000256" key="1">
    <source>
        <dbReference type="SAM" id="Phobius"/>
    </source>
</evidence>
<gene>
    <name evidence="2" type="ORF">FAM23169_00590</name>
</gene>
<dbReference type="AlphaFoldDB" id="A0A1X1FGV4"/>
<keyword evidence="1" id="KW-0812">Transmembrane</keyword>
<accession>A0A1X1FGV4</accession>
<evidence type="ECO:0000313" key="3">
    <source>
        <dbReference type="Proteomes" id="UP000193009"/>
    </source>
</evidence>
<reference evidence="2 3" key="1">
    <citation type="journal article" date="2017" name="Front. Microbiol.">
        <title>The Histidine Decarboxylase Gene Cluster of Lactobacillus parabuchneri Was Gained by Horizontal Gene Transfer and Is Mobile within the Species.</title>
        <authorList>
            <person name="Wuthrich D."/>
            <person name="Berthoud H."/>
            <person name="Wechsler D."/>
            <person name="Eugster E."/>
            <person name="Irmler S."/>
            <person name="Bruggmann R."/>
        </authorList>
    </citation>
    <scope>NUCLEOTIDE SEQUENCE [LARGE SCALE GENOMIC DNA]</scope>
    <source>
        <strain evidence="2 3">FAM23169</strain>
    </source>
</reference>
<keyword evidence="3" id="KW-1185">Reference proteome</keyword>
<comment type="caution">
    <text evidence="2">The sequence shown here is derived from an EMBL/GenBank/DDBJ whole genome shotgun (WGS) entry which is preliminary data.</text>
</comment>
<dbReference type="KEGG" id="lpar:FAM21731_00638"/>
<dbReference type="EMBL" id="MSBD01000011">
    <property type="protein sequence ID" value="ORN30635.1"/>
    <property type="molecule type" value="Genomic_DNA"/>
</dbReference>
<sequence length="36" mass="4122">MNRKNLYYTSGIAATAMALMVAHRIFRRSQLTLHAN</sequence>
<proteinExistence type="predicted"/>
<evidence type="ECO:0000313" key="2">
    <source>
        <dbReference type="EMBL" id="ORN30635.1"/>
    </source>
</evidence>
<protein>
    <submittedName>
        <fullName evidence="2">Uncharacterized protein</fullName>
    </submittedName>
</protein>
<keyword evidence="1" id="KW-1133">Transmembrane helix</keyword>
<feature type="transmembrane region" description="Helical" evidence="1">
    <location>
        <begin position="6"/>
        <end position="26"/>
    </location>
</feature>
<name>A0A1X1FGV4_9LACO</name>
<keyword evidence="1" id="KW-0472">Membrane</keyword>